<feature type="domain" description="CoA carboxyltransferase N-terminal" evidence="9">
    <location>
        <begin position="38"/>
        <end position="302"/>
    </location>
</feature>
<comment type="subunit">
    <text evidence="3">The holoenzyme is a dodecamer composed of 6 PCCA/alpha subunits and 6 PCCB/beta subunits.</text>
</comment>
<comment type="pathway">
    <text evidence="1">Metabolic intermediate metabolism; propanoyl-CoA degradation; succinyl-CoA from propanoyl-CoA: step 1/3.</text>
</comment>
<dbReference type="InterPro" id="IPR034733">
    <property type="entry name" value="AcCoA_carboxyl_beta"/>
</dbReference>
<comment type="catalytic activity">
    <reaction evidence="7">
        <text>propanoyl-CoA + hydrogencarbonate + ATP = (S)-methylmalonyl-CoA + ADP + phosphate + H(+)</text>
        <dbReference type="Rhea" id="RHEA:23720"/>
        <dbReference type="ChEBI" id="CHEBI:15378"/>
        <dbReference type="ChEBI" id="CHEBI:17544"/>
        <dbReference type="ChEBI" id="CHEBI:30616"/>
        <dbReference type="ChEBI" id="CHEBI:43474"/>
        <dbReference type="ChEBI" id="CHEBI:57327"/>
        <dbReference type="ChEBI" id="CHEBI:57392"/>
        <dbReference type="ChEBI" id="CHEBI:456216"/>
        <dbReference type="EC" id="6.4.1.3"/>
    </reaction>
    <physiologicalReaction direction="left-to-right" evidence="7">
        <dbReference type="Rhea" id="RHEA:23721"/>
    </physiologicalReaction>
</comment>
<evidence type="ECO:0000259" key="10">
    <source>
        <dbReference type="PROSITE" id="PS50989"/>
    </source>
</evidence>
<feature type="compositionally biased region" description="Basic and acidic residues" evidence="8">
    <location>
        <begin position="18"/>
        <end position="28"/>
    </location>
</feature>
<dbReference type="PROSITE" id="PS50980">
    <property type="entry name" value="COA_CT_NTER"/>
    <property type="match status" value="1"/>
</dbReference>
<dbReference type="InterPro" id="IPR051047">
    <property type="entry name" value="AccD/PCCB"/>
</dbReference>
<evidence type="ECO:0000256" key="3">
    <source>
        <dbReference type="ARBA" id="ARBA00038567"/>
    </source>
</evidence>
<dbReference type="SUPFAM" id="SSF52096">
    <property type="entry name" value="ClpP/crotonase"/>
    <property type="match status" value="2"/>
</dbReference>
<dbReference type="EMBL" id="ML145100">
    <property type="protein sequence ID" value="TBU61069.1"/>
    <property type="molecule type" value="Genomic_DNA"/>
</dbReference>
<dbReference type="InterPro" id="IPR011762">
    <property type="entry name" value="COA_CT_N"/>
</dbReference>
<evidence type="ECO:0000256" key="8">
    <source>
        <dbReference type="SAM" id="MobiDB-lite"/>
    </source>
</evidence>
<comment type="catalytic activity">
    <reaction evidence="6">
        <text>butanoyl-CoA + hydrogencarbonate + ATP = (2S)-ethylmalonyl-CoA + ADP + phosphate + H(+)</text>
        <dbReference type="Rhea" id="RHEA:59520"/>
        <dbReference type="ChEBI" id="CHEBI:15378"/>
        <dbReference type="ChEBI" id="CHEBI:17544"/>
        <dbReference type="ChEBI" id="CHEBI:30616"/>
        <dbReference type="ChEBI" id="CHEBI:43474"/>
        <dbReference type="ChEBI" id="CHEBI:57371"/>
        <dbReference type="ChEBI" id="CHEBI:60909"/>
        <dbReference type="ChEBI" id="CHEBI:456216"/>
    </reaction>
    <physiologicalReaction direction="left-to-right" evidence="6">
        <dbReference type="Rhea" id="RHEA:59521"/>
    </physiologicalReaction>
</comment>
<evidence type="ECO:0000256" key="6">
    <source>
        <dbReference type="ARBA" id="ARBA00048208"/>
    </source>
</evidence>
<evidence type="ECO:0000259" key="9">
    <source>
        <dbReference type="PROSITE" id="PS50980"/>
    </source>
</evidence>
<name>A0A4Q9Q1V6_9APHY</name>
<gene>
    <name evidence="11" type="ORF">BD310DRAFT_846301</name>
</gene>
<reference evidence="11 12" key="1">
    <citation type="submission" date="2019-01" db="EMBL/GenBank/DDBJ databases">
        <title>Draft genome sequences of three monokaryotic isolates of the white-rot basidiomycete fungus Dichomitus squalens.</title>
        <authorList>
            <consortium name="DOE Joint Genome Institute"/>
            <person name="Lopez S.C."/>
            <person name="Andreopoulos B."/>
            <person name="Pangilinan J."/>
            <person name="Lipzen A."/>
            <person name="Riley R."/>
            <person name="Ahrendt S."/>
            <person name="Ng V."/>
            <person name="Barry K."/>
            <person name="Daum C."/>
            <person name="Grigoriev I.V."/>
            <person name="Hilden K.S."/>
            <person name="Makela M.R."/>
            <person name="de Vries R.P."/>
        </authorList>
    </citation>
    <scope>NUCLEOTIDE SEQUENCE [LARGE SCALE GENOMIC DNA]</scope>
    <source>
        <strain evidence="11 12">CBS 464.89</strain>
    </source>
</reference>
<evidence type="ECO:0000256" key="1">
    <source>
        <dbReference type="ARBA" id="ARBA00005060"/>
    </source>
</evidence>
<dbReference type="Pfam" id="PF01039">
    <property type="entry name" value="Carboxyl_trans"/>
    <property type="match status" value="1"/>
</dbReference>
<dbReference type="InterPro" id="IPR011763">
    <property type="entry name" value="COA_CT_C"/>
</dbReference>
<dbReference type="EC" id="6.4.1.3" evidence="2"/>
<dbReference type="GO" id="GO:0006552">
    <property type="term" value="P:L-leucine catabolic process"/>
    <property type="evidence" value="ECO:0007669"/>
    <property type="project" value="UniProtKB-UniPathway"/>
</dbReference>
<dbReference type="InterPro" id="IPR029045">
    <property type="entry name" value="ClpP/crotonase-like_dom_sf"/>
</dbReference>
<evidence type="ECO:0000256" key="2">
    <source>
        <dbReference type="ARBA" id="ARBA00013050"/>
    </source>
</evidence>
<accession>A0A4Q9Q1V6</accession>
<evidence type="ECO:0000313" key="12">
    <source>
        <dbReference type="Proteomes" id="UP000292082"/>
    </source>
</evidence>
<proteinExistence type="predicted"/>
<dbReference type="Proteomes" id="UP000292082">
    <property type="component" value="Unassembled WGS sequence"/>
</dbReference>
<sequence>MPKGPSSPEGKSPVATSRTEESEAHDASAVEDEDDGTTWKYAVSRIRKVQVKNRTPNPQDPGYARQKQNGKLWVRERLDALLDPGSFNEVGSLTGKPMVDDKTGELKDFIPANQVIGWGRVDGRKVFVTADEFSVRGGHADGGVQGKAAFWEALATQHRVPLIRLLDGSSGGGSVATYLSAGATYIPPLAGLGQSMTAMTLIPVVSALLGPVVGLGSAKAVTSHFSVMVKGVSQLFAAGPPVVKQATFEELTKEELGGWEIHARNGTVDNVAASESEAFHQLRTFLSFLPTSVHVLPPVFSSPDPTDRREEELIDIIPRRRARAYDIRRLVRLIVDVASPPSSPTSEQPSPTSFFEIGSTWGRSVVTGFARLAGRSVGVLTSDCTVGGGALDALASQKAARFVNLCDRFGIPLLNLVDQPGFAIGSAAEKAATIRHGVAIMSALYHATIPIFSVIIRRSFGVAGGALSDPGDGLNDRVAWPSADWGSLPLEGGIEAAYKRQLDSAPSPAVRDKMMKDLLAKFEGVRDPTRTAHVFGIEEIIDPRDTRPMACEWIVHAYEHRLPARLAAKNVSAGIARTKYKL</sequence>
<feature type="domain" description="CoA carboxyltransferase C-terminal" evidence="10">
    <location>
        <begin position="305"/>
        <end position="577"/>
    </location>
</feature>
<evidence type="ECO:0000256" key="4">
    <source>
        <dbReference type="ARBA" id="ARBA00041138"/>
    </source>
</evidence>
<dbReference type="UniPathway" id="UPA00363">
    <property type="reaction ID" value="UER00861"/>
</dbReference>
<dbReference type="PANTHER" id="PTHR43842">
    <property type="entry name" value="PROPIONYL-COA CARBOXYLASE BETA CHAIN"/>
    <property type="match status" value="1"/>
</dbReference>
<dbReference type="PROSITE" id="PS50989">
    <property type="entry name" value="COA_CT_CTER"/>
    <property type="match status" value="1"/>
</dbReference>
<feature type="compositionally biased region" description="Low complexity" evidence="8">
    <location>
        <begin position="1"/>
        <end position="13"/>
    </location>
</feature>
<organism evidence="11 12">
    <name type="scientific">Dichomitus squalens</name>
    <dbReference type="NCBI Taxonomy" id="114155"/>
    <lineage>
        <taxon>Eukaryota</taxon>
        <taxon>Fungi</taxon>
        <taxon>Dikarya</taxon>
        <taxon>Basidiomycota</taxon>
        <taxon>Agaricomycotina</taxon>
        <taxon>Agaricomycetes</taxon>
        <taxon>Polyporales</taxon>
        <taxon>Polyporaceae</taxon>
        <taxon>Dichomitus</taxon>
    </lineage>
</organism>
<feature type="region of interest" description="Disordered" evidence="8">
    <location>
        <begin position="1"/>
        <end position="37"/>
    </location>
</feature>
<dbReference type="STRING" id="114155.A0A4Q9Q1V6"/>
<dbReference type="Gene3D" id="3.90.226.10">
    <property type="entry name" value="2-enoyl-CoA Hydratase, Chain A, domain 1"/>
    <property type="match status" value="2"/>
</dbReference>
<evidence type="ECO:0000256" key="5">
    <source>
        <dbReference type="ARBA" id="ARBA00042797"/>
    </source>
</evidence>
<dbReference type="GO" id="GO:0004658">
    <property type="term" value="F:propionyl-CoA carboxylase activity"/>
    <property type="evidence" value="ECO:0007669"/>
    <property type="project" value="UniProtKB-EC"/>
</dbReference>
<protein>
    <recommendedName>
        <fullName evidence="4">Propionyl-CoA carboxylase beta chain, mitochondrial</fullName>
        <ecNumber evidence="2">6.4.1.3</ecNumber>
    </recommendedName>
    <alternativeName>
        <fullName evidence="5">Propanoyl-CoA:carbon dioxide ligase subunit beta</fullName>
    </alternativeName>
</protein>
<evidence type="ECO:0000256" key="7">
    <source>
        <dbReference type="ARBA" id="ARBA00049495"/>
    </source>
</evidence>
<evidence type="ECO:0000313" key="11">
    <source>
        <dbReference type="EMBL" id="TBU61069.1"/>
    </source>
</evidence>
<dbReference type="AlphaFoldDB" id="A0A4Q9Q1V6"/>
<keyword evidence="12" id="KW-1185">Reference proteome</keyword>
<dbReference type="PANTHER" id="PTHR43842:SF2">
    <property type="entry name" value="PROPIONYL-COA CARBOXYLASE BETA CHAIN, MITOCHONDRIAL"/>
    <property type="match status" value="1"/>
</dbReference>